<dbReference type="EMBL" id="SLZQ01000003">
    <property type="protein sequence ID" value="TCS37742.1"/>
    <property type="molecule type" value="Genomic_DNA"/>
</dbReference>
<dbReference type="OrthoDB" id="287959at2"/>
<evidence type="ECO:0000313" key="2">
    <source>
        <dbReference type="Proteomes" id="UP000295382"/>
    </source>
</evidence>
<gene>
    <name evidence="1" type="ORF">EDC30_10334</name>
</gene>
<dbReference type="Proteomes" id="UP000295382">
    <property type="component" value="Unassembled WGS sequence"/>
</dbReference>
<organism evidence="1 2">
    <name type="scientific">Paucimonas lemoignei</name>
    <name type="common">Pseudomonas lemoignei</name>
    <dbReference type="NCBI Taxonomy" id="29443"/>
    <lineage>
        <taxon>Bacteria</taxon>
        <taxon>Pseudomonadati</taxon>
        <taxon>Pseudomonadota</taxon>
        <taxon>Betaproteobacteria</taxon>
        <taxon>Burkholderiales</taxon>
        <taxon>Burkholderiaceae</taxon>
        <taxon>Paucimonas</taxon>
    </lineage>
</organism>
<accession>A0A4R3HX51</accession>
<keyword evidence="2" id="KW-1185">Reference proteome</keyword>
<dbReference type="RefSeq" id="WP_132257825.1">
    <property type="nucleotide sequence ID" value="NZ_SLZQ01000003.1"/>
</dbReference>
<protein>
    <submittedName>
        <fullName evidence="1">Uncharacterized protein</fullName>
    </submittedName>
</protein>
<comment type="caution">
    <text evidence="1">The sequence shown here is derived from an EMBL/GenBank/DDBJ whole genome shotgun (WGS) entry which is preliminary data.</text>
</comment>
<sequence>MVDKTELDRLKTIDWLSKCGQSIGRNYPLPYVAVSSWEEANRLCTEPSWEAVTEEARSELTEYLSMRFPTKYQGVWNKVVRELRPYIDEIVVPKLKARQQEVNFGDGVIDCIKWDVLHALMTAHYAVCSPPSFYRDLWVVYEDGHFPCGWAGVWPKGELLVL</sequence>
<dbReference type="AlphaFoldDB" id="A0A4R3HX51"/>
<name>A0A4R3HX51_PAULE</name>
<reference evidence="1 2" key="1">
    <citation type="submission" date="2019-03" db="EMBL/GenBank/DDBJ databases">
        <title>Genomic Encyclopedia of Type Strains, Phase IV (KMG-IV): sequencing the most valuable type-strain genomes for metagenomic binning, comparative biology and taxonomic classification.</title>
        <authorList>
            <person name="Goeker M."/>
        </authorList>
    </citation>
    <scope>NUCLEOTIDE SEQUENCE [LARGE SCALE GENOMIC DNA]</scope>
    <source>
        <strain evidence="1 2">DSM 7445</strain>
    </source>
</reference>
<proteinExistence type="predicted"/>
<evidence type="ECO:0000313" key="1">
    <source>
        <dbReference type="EMBL" id="TCS37742.1"/>
    </source>
</evidence>